<dbReference type="EMBL" id="AUZY01008797">
    <property type="protein sequence ID" value="EQD44814.1"/>
    <property type="molecule type" value="Genomic_DNA"/>
</dbReference>
<dbReference type="InterPro" id="IPR036162">
    <property type="entry name" value="Resolvase-like_N_sf"/>
</dbReference>
<name>T1AVP5_9ZZZZ</name>
<evidence type="ECO:0000256" key="3">
    <source>
        <dbReference type="ARBA" id="ARBA00023172"/>
    </source>
</evidence>
<comment type="caution">
    <text evidence="5">The sequence shown here is derived from an EMBL/GenBank/DDBJ whole genome shotgun (WGS) entry which is preliminary data.</text>
</comment>
<dbReference type="Pfam" id="PF00239">
    <property type="entry name" value="Resolvase"/>
    <property type="match status" value="1"/>
</dbReference>
<keyword evidence="2" id="KW-0238">DNA-binding</keyword>
<dbReference type="PROSITE" id="PS00397">
    <property type="entry name" value="RECOMBINASES_1"/>
    <property type="match status" value="1"/>
</dbReference>
<reference evidence="5" key="1">
    <citation type="submission" date="2013-08" db="EMBL/GenBank/DDBJ databases">
        <authorList>
            <person name="Mendez C."/>
            <person name="Richter M."/>
            <person name="Ferrer M."/>
            <person name="Sanchez J."/>
        </authorList>
    </citation>
    <scope>NUCLEOTIDE SEQUENCE</scope>
</reference>
<dbReference type="GO" id="GO:0003677">
    <property type="term" value="F:DNA binding"/>
    <property type="evidence" value="ECO:0007669"/>
    <property type="project" value="UniProtKB-KW"/>
</dbReference>
<feature type="domain" description="Resolvase/invertase-type recombinase catalytic" evidence="4">
    <location>
        <begin position="1"/>
        <end position="69"/>
    </location>
</feature>
<organism evidence="5">
    <name type="scientific">mine drainage metagenome</name>
    <dbReference type="NCBI Taxonomy" id="410659"/>
    <lineage>
        <taxon>unclassified sequences</taxon>
        <taxon>metagenomes</taxon>
        <taxon>ecological metagenomes</taxon>
    </lineage>
</organism>
<feature type="non-terminal residue" evidence="5">
    <location>
        <position position="69"/>
    </location>
</feature>
<dbReference type="InterPro" id="IPR050639">
    <property type="entry name" value="SSR_resolvase"/>
</dbReference>
<proteinExistence type="predicted"/>
<dbReference type="InterPro" id="IPR006119">
    <property type="entry name" value="Resolv_N"/>
</dbReference>
<dbReference type="GO" id="GO:0015074">
    <property type="term" value="P:DNA integration"/>
    <property type="evidence" value="ECO:0007669"/>
    <property type="project" value="UniProtKB-KW"/>
</dbReference>
<evidence type="ECO:0000259" key="4">
    <source>
        <dbReference type="PROSITE" id="PS51736"/>
    </source>
</evidence>
<evidence type="ECO:0000256" key="2">
    <source>
        <dbReference type="ARBA" id="ARBA00023125"/>
    </source>
</evidence>
<evidence type="ECO:0000256" key="1">
    <source>
        <dbReference type="ARBA" id="ARBA00022908"/>
    </source>
</evidence>
<dbReference type="PROSITE" id="PS51736">
    <property type="entry name" value="RECOMBINASES_3"/>
    <property type="match status" value="1"/>
</dbReference>
<dbReference type="PANTHER" id="PTHR30461">
    <property type="entry name" value="DNA-INVERTASE FROM LAMBDOID PROPHAGE"/>
    <property type="match status" value="1"/>
</dbReference>
<dbReference type="SMART" id="SM00857">
    <property type="entry name" value="Resolvase"/>
    <property type="match status" value="1"/>
</dbReference>
<gene>
    <name evidence="5" type="ORF">B1B_13357</name>
</gene>
<dbReference type="CDD" id="cd03768">
    <property type="entry name" value="SR_ResInv"/>
    <property type="match status" value="1"/>
</dbReference>
<dbReference type="InterPro" id="IPR006118">
    <property type="entry name" value="Recombinase_CS"/>
</dbReference>
<dbReference type="GO" id="GO:0000150">
    <property type="term" value="F:DNA strand exchange activity"/>
    <property type="evidence" value="ECO:0007669"/>
    <property type="project" value="InterPro"/>
</dbReference>
<evidence type="ECO:0000313" key="5">
    <source>
        <dbReference type="EMBL" id="EQD44814.1"/>
    </source>
</evidence>
<accession>T1AVP5</accession>
<dbReference type="PANTHER" id="PTHR30461:SF2">
    <property type="entry name" value="SERINE RECOMBINASE PINE-RELATED"/>
    <property type="match status" value="1"/>
</dbReference>
<dbReference type="AlphaFoldDB" id="T1AVP5"/>
<dbReference type="PROSITE" id="PS00398">
    <property type="entry name" value="RECOMBINASES_2"/>
    <property type="match status" value="1"/>
</dbReference>
<sequence>MLIGYARVSTADQQANLQVDALREAGCESIYEEVVSGISKARPRLEECLRHLRQGDTLIVWRLDRLGRS</sequence>
<dbReference type="Gene3D" id="3.40.50.1390">
    <property type="entry name" value="Resolvase, N-terminal catalytic domain"/>
    <property type="match status" value="1"/>
</dbReference>
<protein>
    <submittedName>
        <fullName evidence="5">Resolvase domain-containing protein</fullName>
    </submittedName>
</protein>
<reference evidence="5" key="2">
    <citation type="journal article" date="2014" name="ISME J.">
        <title>Microbial stratification in low pH oxic and suboxic macroscopic growths along an acid mine drainage.</title>
        <authorList>
            <person name="Mendez-Garcia C."/>
            <person name="Mesa V."/>
            <person name="Sprenger R.R."/>
            <person name="Richter M."/>
            <person name="Diez M.S."/>
            <person name="Solano J."/>
            <person name="Bargiela R."/>
            <person name="Golyshina O.V."/>
            <person name="Manteca A."/>
            <person name="Ramos J.L."/>
            <person name="Gallego J.R."/>
            <person name="Llorente I."/>
            <person name="Martins Dos Santos V.A."/>
            <person name="Jensen O.N."/>
            <person name="Pelaez A.I."/>
            <person name="Sanchez J."/>
            <person name="Ferrer M."/>
        </authorList>
    </citation>
    <scope>NUCLEOTIDE SEQUENCE</scope>
</reference>
<keyword evidence="1" id="KW-0229">DNA integration</keyword>
<keyword evidence="3" id="KW-0233">DNA recombination</keyword>
<dbReference type="SUPFAM" id="SSF53041">
    <property type="entry name" value="Resolvase-like"/>
    <property type="match status" value="1"/>
</dbReference>